<dbReference type="EMBL" id="MF101426">
    <property type="protein sequence ID" value="ARW63186.1"/>
    <property type="molecule type" value="Genomic_DNA"/>
</dbReference>
<feature type="binding site" evidence="8">
    <location>
        <position position="181"/>
    </location>
    <ligand>
        <name>substrate</name>
    </ligand>
</feature>
<dbReference type="FunFam" id="3.40.1160.10:FF:000004">
    <property type="entry name" value="Acetylglutamate kinase"/>
    <property type="match status" value="1"/>
</dbReference>
<keyword evidence="2 8" id="KW-0055">Arginine biosynthesis</keyword>
<dbReference type="SUPFAM" id="SSF53633">
    <property type="entry name" value="Carbamate kinase-like"/>
    <property type="match status" value="1"/>
</dbReference>
<dbReference type="InterPro" id="IPR036393">
    <property type="entry name" value="AceGlu_kinase-like_sf"/>
</dbReference>
<keyword evidence="5 8" id="KW-0547">Nucleotide-binding</keyword>
<proteinExistence type="inferred from homology"/>
<dbReference type="AlphaFoldDB" id="A0A1Z1MB24"/>
<keyword evidence="7 8" id="KW-0067">ATP-binding</keyword>
<sequence>MSNFMLSHPFYFSAETISLIRKYVGATFVIKYGGSAMKDDLVQRNVIEDIALLSSLGIRIVLVHGGGYLIDSWLERLNLIPRFENGVRVTDAQTVEVVEMVLSGQVNKKIVSLFNSTNIPAIGLSGKDTNLIVASPISKDSENFTGTVNKVNIRILNTLLSNGFLPVVSSVASNSLGCTYNINADTIASSIAVSLHAEKFILLSDIPGVLTDRNNPETLIKDLNVAKVEDLKSKGFIKDGMIPKVDSCLNVVKNNVKAAHIVDGRLRYSLLHELFTYRRVGSRIVL</sequence>
<dbReference type="RefSeq" id="YP_009394624.1">
    <property type="nucleotide sequence ID" value="NC_035273.1"/>
</dbReference>
<evidence type="ECO:0000256" key="7">
    <source>
        <dbReference type="ARBA" id="ARBA00022840"/>
    </source>
</evidence>
<dbReference type="GeneID" id="33356511"/>
<protein>
    <recommendedName>
        <fullName evidence="8">Acetylglutamate kinase</fullName>
        <ecNumber evidence="8">2.7.2.8</ecNumber>
    </recommendedName>
    <alternativeName>
        <fullName evidence="8">N-acetyl-L-glutamate 5-phosphotransferase</fullName>
    </alternativeName>
    <alternativeName>
        <fullName evidence="8">NAG kinase</fullName>
        <shortName evidence="8">NAGK</shortName>
    </alternativeName>
</protein>
<dbReference type="InterPro" id="IPR001057">
    <property type="entry name" value="Glu/AcGlu_kinase"/>
</dbReference>
<evidence type="ECO:0000256" key="1">
    <source>
        <dbReference type="ARBA" id="ARBA00004828"/>
    </source>
</evidence>
<dbReference type="PANTHER" id="PTHR23342:SF0">
    <property type="entry name" value="N-ACETYLGLUTAMATE SYNTHASE, MITOCHONDRIAL"/>
    <property type="match status" value="1"/>
</dbReference>
<dbReference type="Gene3D" id="3.40.1160.10">
    <property type="entry name" value="Acetylglutamate kinase-like"/>
    <property type="match status" value="1"/>
</dbReference>
<dbReference type="GO" id="GO:0042450">
    <property type="term" value="P:L-arginine biosynthetic process via ornithine"/>
    <property type="evidence" value="ECO:0007669"/>
    <property type="project" value="UniProtKB-UniRule"/>
</dbReference>
<dbReference type="InterPro" id="IPR004662">
    <property type="entry name" value="AcgluKinase_fam"/>
</dbReference>
<feature type="binding site" evidence="8">
    <location>
        <position position="88"/>
    </location>
    <ligand>
        <name>substrate</name>
    </ligand>
</feature>
<evidence type="ECO:0000256" key="3">
    <source>
        <dbReference type="ARBA" id="ARBA00022605"/>
    </source>
</evidence>
<keyword evidence="10" id="KW-0934">Plastid</keyword>
<comment type="catalytic activity">
    <reaction evidence="8">
        <text>N-acetyl-L-glutamate + ATP = N-acetyl-L-glutamyl 5-phosphate + ADP</text>
        <dbReference type="Rhea" id="RHEA:14629"/>
        <dbReference type="ChEBI" id="CHEBI:30616"/>
        <dbReference type="ChEBI" id="CHEBI:44337"/>
        <dbReference type="ChEBI" id="CHEBI:57936"/>
        <dbReference type="ChEBI" id="CHEBI:456216"/>
        <dbReference type="EC" id="2.7.2.8"/>
    </reaction>
</comment>
<dbReference type="InterPro" id="IPR041727">
    <property type="entry name" value="NAGK-C"/>
</dbReference>
<reference evidence="10" key="1">
    <citation type="journal article" date="2017" name="J. Phycol.">
        <title>Analysis of chloroplast genomes and a supermatrix inform reclassification of the Rhodomelaceae (Rhodophyta).</title>
        <authorList>
            <person name="Diaz-Tapia P."/>
            <person name="Maggs C.A."/>
            <person name="West J.A."/>
            <person name="Verbruggen H."/>
        </authorList>
    </citation>
    <scope>NUCLEOTIDE SEQUENCE</scope>
    <source>
        <strain evidence="10">PD546</strain>
    </source>
</reference>
<evidence type="ECO:0000256" key="2">
    <source>
        <dbReference type="ARBA" id="ARBA00022571"/>
    </source>
</evidence>
<gene>
    <name evidence="8 10" type="primary">argB</name>
</gene>
<dbReference type="InterPro" id="IPR037528">
    <property type="entry name" value="ArgB"/>
</dbReference>
<evidence type="ECO:0000256" key="5">
    <source>
        <dbReference type="ARBA" id="ARBA00022741"/>
    </source>
</evidence>
<feature type="binding site" evidence="8">
    <location>
        <begin position="66"/>
        <end position="67"/>
    </location>
    <ligand>
        <name>substrate</name>
    </ligand>
</feature>
<accession>A0A1Z1MB24</accession>
<dbReference type="InterPro" id="IPR001048">
    <property type="entry name" value="Asp/Glu/Uridylate_kinase"/>
</dbReference>
<dbReference type="EC" id="2.7.2.8" evidence="8"/>
<geneLocation type="chloroplast" evidence="10"/>
<dbReference type="PIRSF" id="PIRSF000728">
    <property type="entry name" value="NAGK"/>
    <property type="match status" value="1"/>
</dbReference>
<dbReference type="NCBIfam" id="TIGR00761">
    <property type="entry name" value="argB"/>
    <property type="match status" value="1"/>
</dbReference>
<feature type="site" description="Transition state stabilizer" evidence="8">
    <location>
        <position position="31"/>
    </location>
</feature>
<evidence type="ECO:0000256" key="8">
    <source>
        <dbReference type="HAMAP-Rule" id="MF_00082"/>
    </source>
</evidence>
<dbReference type="Pfam" id="PF00696">
    <property type="entry name" value="AA_kinase"/>
    <property type="match status" value="1"/>
</dbReference>
<organism evidence="10">
    <name type="scientific">Vertebrata thuyoides</name>
    <dbReference type="NCBI Taxonomy" id="2006970"/>
    <lineage>
        <taxon>Eukaryota</taxon>
        <taxon>Rhodophyta</taxon>
        <taxon>Florideophyceae</taxon>
        <taxon>Rhodymeniophycidae</taxon>
        <taxon>Ceramiales</taxon>
        <taxon>Rhodomelaceae</taxon>
        <taxon>Polysiphonioideae</taxon>
        <taxon>Vertebrata</taxon>
    </lineage>
</organism>
<dbReference type="UniPathway" id="UPA00068">
    <property type="reaction ID" value="UER00107"/>
</dbReference>
<evidence type="ECO:0000313" key="10">
    <source>
        <dbReference type="EMBL" id="ARW63186.1"/>
    </source>
</evidence>
<comment type="pathway">
    <text evidence="1 8">Amino-acid biosynthesis; L-arginine biosynthesis; N(2)-acetyl-L-ornithine from L-glutamate: step 2/4.</text>
</comment>
<comment type="subcellular location">
    <subcellularLocation>
        <location evidence="8">Plastid</location>
        <location evidence="8">Chloroplast</location>
    </subcellularLocation>
</comment>
<evidence type="ECO:0000256" key="4">
    <source>
        <dbReference type="ARBA" id="ARBA00022679"/>
    </source>
</evidence>
<comment type="function">
    <text evidence="8">Catalyzes the ATP-dependent phosphorylation of N-acetyl-L-glutamate.</text>
</comment>
<dbReference type="CDD" id="cd04250">
    <property type="entry name" value="AAK_NAGK-C"/>
    <property type="match status" value="1"/>
</dbReference>
<feature type="domain" description="Aspartate/glutamate/uridylate kinase" evidence="9">
    <location>
        <begin position="27"/>
        <end position="263"/>
    </location>
</feature>
<feature type="site" description="Transition state stabilizer" evidence="8">
    <location>
        <position position="244"/>
    </location>
</feature>
<name>A0A1Z1MB24_9FLOR</name>
<dbReference type="GO" id="GO:0005524">
    <property type="term" value="F:ATP binding"/>
    <property type="evidence" value="ECO:0007669"/>
    <property type="project" value="UniProtKB-UniRule"/>
</dbReference>
<evidence type="ECO:0000256" key="6">
    <source>
        <dbReference type="ARBA" id="ARBA00022777"/>
    </source>
</evidence>
<comment type="similarity">
    <text evidence="8">Belongs to the acetylglutamate kinase family. ArgB subfamily.</text>
</comment>
<keyword evidence="6 8" id="KW-0418">Kinase</keyword>
<dbReference type="PRINTS" id="PR00474">
    <property type="entry name" value="GLU5KINASE"/>
</dbReference>
<keyword evidence="3 8" id="KW-0028">Amino-acid biosynthesis</keyword>
<keyword evidence="10" id="KW-0150">Chloroplast</keyword>
<dbReference type="PANTHER" id="PTHR23342">
    <property type="entry name" value="N-ACETYLGLUTAMATE SYNTHASE"/>
    <property type="match status" value="1"/>
</dbReference>
<evidence type="ECO:0000259" key="9">
    <source>
        <dbReference type="Pfam" id="PF00696"/>
    </source>
</evidence>
<dbReference type="HAMAP" id="MF_00082">
    <property type="entry name" value="ArgB"/>
    <property type="match status" value="1"/>
</dbReference>
<dbReference type="GO" id="GO:0009507">
    <property type="term" value="C:chloroplast"/>
    <property type="evidence" value="ECO:0007669"/>
    <property type="project" value="UniProtKB-SubCell"/>
</dbReference>
<keyword evidence="4 8" id="KW-0808">Transferase</keyword>
<dbReference type="GO" id="GO:0003991">
    <property type="term" value="F:acetylglutamate kinase activity"/>
    <property type="evidence" value="ECO:0007669"/>
    <property type="project" value="UniProtKB-UniRule"/>
</dbReference>